<keyword evidence="3" id="KW-0969">Cilium</keyword>
<dbReference type="PANTHER" id="PTHR37533">
    <property type="entry name" value="FLAGELLAR HOOK-LENGTH CONTROL PROTEIN"/>
    <property type="match status" value="1"/>
</dbReference>
<dbReference type="EMBL" id="FOGS01000005">
    <property type="protein sequence ID" value="SES01127.1"/>
    <property type="molecule type" value="Genomic_DNA"/>
</dbReference>
<feature type="region of interest" description="Disordered" evidence="1">
    <location>
        <begin position="276"/>
        <end position="324"/>
    </location>
</feature>
<evidence type="ECO:0000313" key="3">
    <source>
        <dbReference type="EMBL" id="SES01127.1"/>
    </source>
</evidence>
<keyword evidence="3" id="KW-0282">Flagellum</keyword>
<keyword evidence="3" id="KW-0966">Cell projection</keyword>
<dbReference type="InterPro" id="IPR052563">
    <property type="entry name" value="FliK"/>
</dbReference>
<accession>A0A1H9TW34</accession>
<reference evidence="4" key="1">
    <citation type="submission" date="2016-10" db="EMBL/GenBank/DDBJ databases">
        <authorList>
            <person name="Varghese N."/>
            <person name="Submissions S."/>
        </authorList>
    </citation>
    <scope>NUCLEOTIDE SEQUENCE [LARGE SCALE GENOMIC DNA]</scope>
    <source>
        <strain evidence="4">CGMCC 1.6495</strain>
    </source>
</reference>
<dbReference type="CDD" id="cd17470">
    <property type="entry name" value="T3SS_Flik_C"/>
    <property type="match status" value="1"/>
</dbReference>
<protein>
    <submittedName>
        <fullName evidence="3">Flagellar hook-length control protein FliK</fullName>
    </submittedName>
</protein>
<gene>
    <name evidence="3" type="ORF">SAMN04487958_105242</name>
</gene>
<dbReference type="Gene3D" id="3.30.750.140">
    <property type="match status" value="1"/>
</dbReference>
<feature type="domain" description="Flagellar hook-length control protein-like C-terminal" evidence="2">
    <location>
        <begin position="336"/>
        <end position="413"/>
    </location>
</feature>
<sequence length="458" mass="47315">MNIHQLLSMTQGQATSSQQGNTASADSVRGFFQQALAQASASPHQRLASTQVASPLNQAGNSPMDNGQPTEAASLSTWLESLGLDISPEALEALVARFSSDGGKSMPEEMPRLEASESLENATLDEIAQRLALMASFSDTANESQQFPGNEEAMPTATELAEQLGIEEGDAEQLVSLLSAFAASQSQTANTTDTRPSGASRGLGDIAQALSASPQTADAGKAPQAESLLSQADARPASRQAPDTWVNALDTSGRTADGSNKANLVLPTTSSETLLNTLSSNNAGQPNGQVPAQTASGQPTPTTGLGNAANPAPATVNTPVTSPAWPQQLGQQLVQFAQRGGDQLVQMQLHPAELGALSISLKFGEQGAQAHFLSSHAQVRQVIEQAIPQLREALAEQGISLGETSVGEQRESSEQGFAQQQPGSGSQPGIDAGEEGSSVTPTTLSAPISLDGRVDLYA</sequence>
<keyword evidence="4" id="KW-1185">Reference proteome</keyword>
<proteinExistence type="predicted"/>
<feature type="region of interest" description="Disordered" evidence="1">
    <location>
        <begin position="405"/>
        <end position="458"/>
    </location>
</feature>
<feature type="region of interest" description="Disordered" evidence="1">
    <location>
        <begin position="1"/>
        <end position="25"/>
    </location>
</feature>
<evidence type="ECO:0000313" key="4">
    <source>
        <dbReference type="Proteomes" id="UP000198505"/>
    </source>
</evidence>
<dbReference type="Proteomes" id="UP000198505">
    <property type="component" value="Unassembled WGS sequence"/>
</dbReference>
<dbReference type="Pfam" id="PF02120">
    <property type="entry name" value="Flg_hook"/>
    <property type="match status" value="1"/>
</dbReference>
<dbReference type="InterPro" id="IPR038610">
    <property type="entry name" value="FliK-like_C_sf"/>
</dbReference>
<evidence type="ECO:0000259" key="2">
    <source>
        <dbReference type="Pfam" id="PF02120"/>
    </source>
</evidence>
<feature type="compositionally biased region" description="Polar residues" evidence="1">
    <location>
        <begin position="283"/>
        <end position="305"/>
    </location>
</feature>
<name>A0A1H9TW34_9GAMM</name>
<feature type="compositionally biased region" description="Low complexity" evidence="1">
    <location>
        <begin position="419"/>
        <end position="429"/>
    </location>
</feature>
<dbReference type="RefSeq" id="WP_175474719.1">
    <property type="nucleotide sequence ID" value="NZ_FOGS01000005.1"/>
</dbReference>
<feature type="compositionally biased region" description="Polar residues" evidence="1">
    <location>
        <begin position="437"/>
        <end position="446"/>
    </location>
</feature>
<evidence type="ECO:0000256" key="1">
    <source>
        <dbReference type="SAM" id="MobiDB-lite"/>
    </source>
</evidence>
<feature type="region of interest" description="Disordered" evidence="1">
    <location>
        <begin position="212"/>
        <end position="242"/>
    </location>
</feature>
<feature type="compositionally biased region" description="Low complexity" evidence="1">
    <location>
        <begin position="307"/>
        <end position="324"/>
    </location>
</feature>
<dbReference type="PANTHER" id="PTHR37533:SF2">
    <property type="entry name" value="FLAGELLAR HOOK-LENGTH CONTROL PROTEIN"/>
    <property type="match status" value="1"/>
</dbReference>
<dbReference type="InterPro" id="IPR021136">
    <property type="entry name" value="Flagellar_hook_control-like_C"/>
</dbReference>
<dbReference type="STRING" id="416874.SAMN04487958_105242"/>
<dbReference type="AlphaFoldDB" id="A0A1H9TW34"/>
<organism evidence="3 4">
    <name type="scientific">Vreelandella subterranea</name>
    <dbReference type="NCBI Taxonomy" id="416874"/>
    <lineage>
        <taxon>Bacteria</taxon>
        <taxon>Pseudomonadati</taxon>
        <taxon>Pseudomonadota</taxon>
        <taxon>Gammaproteobacteria</taxon>
        <taxon>Oceanospirillales</taxon>
        <taxon>Halomonadaceae</taxon>
        <taxon>Vreelandella</taxon>
    </lineage>
</organism>